<feature type="transmembrane region" description="Helical" evidence="8">
    <location>
        <begin position="461"/>
        <end position="482"/>
    </location>
</feature>
<dbReference type="EMBL" id="JAODYH010000008">
    <property type="protein sequence ID" value="MCT9812474.1"/>
    <property type="molecule type" value="Genomic_DNA"/>
</dbReference>
<feature type="transmembrane region" description="Helical" evidence="8">
    <location>
        <begin position="12"/>
        <end position="29"/>
    </location>
</feature>
<dbReference type="RefSeq" id="WP_261501720.1">
    <property type="nucleotide sequence ID" value="NZ_JAODYH010000008.1"/>
</dbReference>
<evidence type="ECO:0000256" key="5">
    <source>
        <dbReference type="ARBA" id="ARBA00022989"/>
    </source>
</evidence>
<keyword evidence="6 8" id="KW-0472">Membrane</keyword>
<feature type="transmembrane region" description="Helical" evidence="8">
    <location>
        <begin position="141"/>
        <end position="159"/>
    </location>
</feature>
<comment type="similarity">
    <text evidence="2">Belongs to the CPA3 antiporters (TC 2.A.63) subunit D family.</text>
</comment>
<accession>A0ABT2PPT6</accession>
<feature type="transmembrane region" description="Helical" evidence="8">
    <location>
        <begin position="289"/>
        <end position="308"/>
    </location>
</feature>
<feature type="transmembrane region" description="Helical" evidence="8">
    <location>
        <begin position="217"/>
        <end position="238"/>
    </location>
</feature>
<name>A0ABT2PPT6_9BURK</name>
<dbReference type="PANTHER" id="PTHR42703">
    <property type="entry name" value="NADH DEHYDROGENASE"/>
    <property type="match status" value="1"/>
</dbReference>
<proteinExistence type="inferred from homology"/>
<dbReference type="InterPro" id="IPR001750">
    <property type="entry name" value="ND/Mrp_TM"/>
</dbReference>
<feature type="transmembrane region" description="Helical" evidence="8">
    <location>
        <begin position="502"/>
        <end position="520"/>
    </location>
</feature>
<feature type="domain" description="NADH:quinone oxidoreductase/Mrp antiporter transmembrane" evidence="9">
    <location>
        <begin position="139"/>
        <end position="360"/>
    </location>
</feature>
<evidence type="ECO:0000256" key="2">
    <source>
        <dbReference type="ARBA" id="ARBA00005346"/>
    </source>
</evidence>
<protein>
    <submittedName>
        <fullName evidence="10">Monovalent cation/H+ antiporter subunit D</fullName>
    </submittedName>
</protein>
<organism evidence="10 11">
    <name type="scientific">Acidovorax bellezanensis</name>
    <dbReference type="NCBI Taxonomy" id="2976702"/>
    <lineage>
        <taxon>Bacteria</taxon>
        <taxon>Pseudomonadati</taxon>
        <taxon>Pseudomonadota</taxon>
        <taxon>Betaproteobacteria</taxon>
        <taxon>Burkholderiales</taxon>
        <taxon>Comamonadaceae</taxon>
        <taxon>Acidovorax</taxon>
    </lineage>
</organism>
<dbReference type="Proteomes" id="UP001525968">
    <property type="component" value="Unassembled WGS sequence"/>
</dbReference>
<evidence type="ECO:0000313" key="11">
    <source>
        <dbReference type="Proteomes" id="UP001525968"/>
    </source>
</evidence>
<evidence type="ECO:0000256" key="3">
    <source>
        <dbReference type="ARBA" id="ARBA00022475"/>
    </source>
</evidence>
<feature type="transmembrane region" description="Helical" evidence="8">
    <location>
        <begin position="245"/>
        <end position="269"/>
    </location>
</feature>
<feature type="transmembrane region" description="Helical" evidence="8">
    <location>
        <begin position="315"/>
        <end position="338"/>
    </location>
</feature>
<feature type="transmembrane region" description="Helical" evidence="8">
    <location>
        <begin position="407"/>
        <end position="429"/>
    </location>
</feature>
<evidence type="ECO:0000256" key="7">
    <source>
        <dbReference type="RuleBase" id="RU000320"/>
    </source>
</evidence>
<dbReference type="PANTHER" id="PTHR42703:SF1">
    <property type="entry name" value="NA(+)_H(+) ANTIPORTER SUBUNIT D1"/>
    <property type="match status" value="1"/>
</dbReference>
<evidence type="ECO:0000256" key="4">
    <source>
        <dbReference type="ARBA" id="ARBA00022692"/>
    </source>
</evidence>
<dbReference type="Pfam" id="PF00361">
    <property type="entry name" value="Proton_antipo_M"/>
    <property type="match status" value="1"/>
</dbReference>
<keyword evidence="3" id="KW-1003">Cell membrane</keyword>
<sequence length="564" mass="59755">MNDITSQLMPHLMLAPIALPMLTAAMMLLMREEQQRLKLGINILSTLLGLVIAAALLAWTDQAGAPVTMGVYLPGNWPAPFGISLALDRLSAMMLVLTSIVALASIVFAAARWHRAGVHYHPLFQFQLMGLAGAFLTADLFNLFVFFEITLVASYGLLLHGSGRARIQSGLHYIAINLAASSLFLVGVSMLYGITGTLNMADLAAAIPQVEASDRGLLHAAAAILAMAFLIKAAMWPLNFWLVPAYSAATAPVGALFAMMTKLGVYTVLRLWTLLFSSQAGESALFGSAWLIGGGMLTMVFGAIGMLGSQRLSNLAGYAAILSSGSLLAAAGFGQNLLTAGLLYYLPSSTLAIAALFLLSDLIDRWRNAGARTAPYEDDEAPFLNAELVPTAGLNLDEDEEVLIGRVIPAAAAFLGLAFMVCTLVIAGLPPMSGFVGKLAMLNAVLNPLGIGTSAGYQPGFWGWALLALMIGTGLIASIALIRVGMRHFWASHDRNTPQLRVAEGLPIAVLLLCCLLMTVQAGPVMRYMQHAADALHSPNTYIRAVLTQRPVPNPAPSTAQEAP</sequence>
<reference evidence="10 11" key="1">
    <citation type="submission" date="2022-09" db="EMBL/GenBank/DDBJ databases">
        <title>Draft genome of isolate Be4.</title>
        <authorList>
            <person name="Sanchez-Castro I."/>
            <person name="Martinez-Rodriguez P."/>
            <person name="Descostes M."/>
            <person name="Merroun M."/>
        </authorList>
    </citation>
    <scope>NUCLEOTIDE SEQUENCE [LARGE SCALE GENOMIC DNA]</scope>
    <source>
        <strain evidence="10 11">Be4</strain>
    </source>
</reference>
<feature type="transmembrane region" description="Helical" evidence="8">
    <location>
        <begin position="344"/>
        <end position="363"/>
    </location>
</feature>
<evidence type="ECO:0000256" key="8">
    <source>
        <dbReference type="SAM" id="Phobius"/>
    </source>
</evidence>
<feature type="transmembrane region" description="Helical" evidence="8">
    <location>
        <begin position="171"/>
        <end position="194"/>
    </location>
</feature>
<feature type="transmembrane region" description="Helical" evidence="8">
    <location>
        <begin position="41"/>
        <end position="59"/>
    </location>
</feature>
<comment type="subcellular location">
    <subcellularLocation>
        <location evidence="1">Cell membrane</location>
        <topology evidence="1">Multi-pass membrane protein</topology>
    </subcellularLocation>
    <subcellularLocation>
        <location evidence="7">Membrane</location>
        <topology evidence="7">Multi-pass membrane protein</topology>
    </subcellularLocation>
</comment>
<evidence type="ECO:0000313" key="10">
    <source>
        <dbReference type="EMBL" id="MCT9812474.1"/>
    </source>
</evidence>
<evidence type="ECO:0000259" key="9">
    <source>
        <dbReference type="Pfam" id="PF00361"/>
    </source>
</evidence>
<keyword evidence="11" id="KW-1185">Reference proteome</keyword>
<dbReference type="InterPro" id="IPR050586">
    <property type="entry name" value="CPA3_Na-H_Antiporter_D"/>
</dbReference>
<dbReference type="NCBIfam" id="NF009309">
    <property type="entry name" value="PRK12666.1"/>
    <property type="match status" value="1"/>
</dbReference>
<evidence type="ECO:0000256" key="1">
    <source>
        <dbReference type="ARBA" id="ARBA00004651"/>
    </source>
</evidence>
<evidence type="ECO:0000256" key="6">
    <source>
        <dbReference type="ARBA" id="ARBA00023136"/>
    </source>
</evidence>
<keyword evidence="4 7" id="KW-0812">Transmembrane</keyword>
<keyword evidence="5 8" id="KW-1133">Transmembrane helix</keyword>
<comment type="caution">
    <text evidence="10">The sequence shown here is derived from an EMBL/GenBank/DDBJ whole genome shotgun (WGS) entry which is preliminary data.</text>
</comment>
<gene>
    <name evidence="10" type="ORF">N0K08_17670</name>
</gene>
<feature type="transmembrane region" description="Helical" evidence="8">
    <location>
        <begin position="90"/>
        <end position="111"/>
    </location>
</feature>